<sequence>MRFPHLPDWTIYAAVIGVILIASLSRGERADAPHDQHEDEASGPLLGPITPFDPSVTVDTSDEHEPVSGTAFSIAGDGRWITARHVVEGCRKPALVIDKTRALAADVRLAARADVALLLTDGGPPALPIAPEAPLYKGQRAFHPGFPQGRPGEVASRLIGRETLKIRGHRSYDEPVLAWAEAGRTRGLKGTLSGLSGAPVLDRRGRVLGVTIAESPRRGRIYTTAPDTFVPAVGAQQRADEAALGQAVTTQNYGAVSDRLRQDLRVAQVVCLTT</sequence>
<dbReference type="AlphaFoldDB" id="A0A172Y8X9"/>
<dbReference type="RefSeq" id="WP_025978071.1">
    <property type="nucleotide sequence ID" value="NZ_CP015614.1"/>
</dbReference>
<evidence type="ECO:0000313" key="2">
    <source>
        <dbReference type="EMBL" id="ANF55667.1"/>
    </source>
</evidence>
<dbReference type="OrthoDB" id="8210367at2"/>
<evidence type="ECO:0000256" key="1">
    <source>
        <dbReference type="SAM" id="MobiDB-lite"/>
    </source>
</evidence>
<feature type="region of interest" description="Disordered" evidence="1">
    <location>
        <begin position="30"/>
        <end position="65"/>
    </location>
</feature>
<organism evidence="2 3">
    <name type="scientific">Brevundimonas naejangsanensis</name>
    <dbReference type="NCBI Taxonomy" id="588932"/>
    <lineage>
        <taxon>Bacteria</taxon>
        <taxon>Pseudomonadati</taxon>
        <taxon>Pseudomonadota</taxon>
        <taxon>Alphaproteobacteria</taxon>
        <taxon>Caulobacterales</taxon>
        <taxon>Caulobacteraceae</taxon>
        <taxon>Brevundimonas</taxon>
    </lineage>
</organism>
<dbReference type="Pfam" id="PF13365">
    <property type="entry name" value="Trypsin_2"/>
    <property type="match status" value="1"/>
</dbReference>
<name>A0A172Y8X9_9CAUL</name>
<dbReference type="KEGG" id="bne:DA69_13540"/>
<dbReference type="Proteomes" id="UP000077603">
    <property type="component" value="Chromosome"/>
</dbReference>
<gene>
    <name evidence="2" type="ORF">DA69_13540</name>
</gene>
<dbReference type="eggNOG" id="COG0265">
    <property type="taxonomic scope" value="Bacteria"/>
</dbReference>
<proteinExistence type="predicted"/>
<protein>
    <submittedName>
        <fullName evidence="2">Endopeptidase</fullName>
    </submittedName>
</protein>
<reference evidence="2 3" key="1">
    <citation type="journal article" date="2014" name="Genome Announc.">
        <title>Genome Sequence of a Promising Hydrogen-Producing Facultative Anaerobic Bacterium, Brevundimonas naejangsanensis Strain B1.</title>
        <authorList>
            <person name="Su H."/>
            <person name="Zhang T."/>
            <person name="Bao M."/>
            <person name="Jiang Y."/>
            <person name="Wang Y."/>
            <person name="Tan T."/>
        </authorList>
    </citation>
    <scope>NUCLEOTIDE SEQUENCE [LARGE SCALE GENOMIC DNA]</scope>
    <source>
        <strain evidence="2 3">B1</strain>
    </source>
</reference>
<dbReference type="STRING" id="588932.DA69_13540"/>
<dbReference type="EMBL" id="CP015614">
    <property type="protein sequence ID" value="ANF55667.1"/>
    <property type="molecule type" value="Genomic_DNA"/>
</dbReference>
<evidence type="ECO:0000313" key="3">
    <source>
        <dbReference type="Proteomes" id="UP000077603"/>
    </source>
</evidence>
<dbReference type="Gene3D" id="2.40.10.120">
    <property type="match status" value="1"/>
</dbReference>
<dbReference type="InterPro" id="IPR009003">
    <property type="entry name" value="Peptidase_S1_PA"/>
</dbReference>
<dbReference type="SUPFAM" id="SSF50494">
    <property type="entry name" value="Trypsin-like serine proteases"/>
    <property type="match status" value="1"/>
</dbReference>
<feature type="compositionally biased region" description="Basic and acidic residues" evidence="1">
    <location>
        <begin position="30"/>
        <end position="40"/>
    </location>
</feature>
<accession>A0A172Y8X9</accession>
<keyword evidence="3" id="KW-1185">Reference proteome</keyword>